<evidence type="ECO:0008006" key="4">
    <source>
        <dbReference type="Google" id="ProtNLM"/>
    </source>
</evidence>
<keyword evidence="3" id="KW-1185">Reference proteome</keyword>
<accession>A0ABV0GKI4</accession>
<gene>
    <name evidence="2" type="ORF">ABDJ40_22425</name>
</gene>
<feature type="compositionally biased region" description="Low complexity" evidence="1">
    <location>
        <begin position="229"/>
        <end position="250"/>
    </location>
</feature>
<protein>
    <recommendedName>
        <fullName evidence="4">DUF4124 domain-containing protein</fullName>
    </recommendedName>
</protein>
<evidence type="ECO:0000256" key="1">
    <source>
        <dbReference type="SAM" id="MobiDB-lite"/>
    </source>
</evidence>
<evidence type="ECO:0000313" key="3">
    <source>
        <dbReference type="Proteomes" id="UP001462640"/>
    </source>
</evidence>
<dbReference type="RefSeq" id="WP_347613059.1">
    <property type="nucleotide sequence ID" value="NZ_JBDPZC010000015.1"/>
</dbReference>
<dbReference type="Proteomes" id="UP001462640">
    <property type="component" value="Unassembled WGS sequence"/>
</dbReference>
<name>A0ABV0GKI4_9BURK</name>
<organism evidence="2 3">
    <name type="scientific">Roseateles flavus</name>
    <dbReference type="NCBI Taxonomy" id="3149041"/>
    <lineage>
        <taxon>Bacteria</taxon>
        <taxon>Pseudomonadati</taxon>
        <taxon>Pseudomonadota</taxon>
        <taxon>Betaproteobacteria</taxon>
        <taxon>Burkholderiales</taxon>
        <taxon>Sphaerotilaceae</taxon>
        <taxon>Roseateles</taxon>
    </lineage>
</organism>
<comment type="caution">
    <text evidence="2">The sequence shown here is derived from an EMBL/GenBank/DDBJ whole genome shotgun (WGS) entry which is preliminary data.</text>
</comment>
<evidence type="ECO:0000313" key="2">
    <source>
        <dbReference type="EMBL" id="MEO3715539.1"/>
    </source>
</evidence>
<proteinExistence type="predicted"/>
<dbReference type="EMBL" id="JBDPZC010000015">
    <property type="protein sequence ID" value="MEO3715539.1"/>
    <property type="molecule type" value="Genomic_DNA"/>
</dbReference>
<sequence>MPLPRRPMFSRQSLGLSLRPSLPLLAALLGLLGTGLAQAQSKPIYSCVAPDGRKLTSDRPIPECATREQKLHNPDGSVKSVLPPAMSMEEKAAYELRERKLAAERAAQQDAIRRDRNLMIRYRNESAHREARESALDDINKAMQVSERRIKELAAERKPLLEEAEFYKGKPMPGKLRQQLDANEVSVEAQRVLIENQKAELVRVNKVFDLELQRLKKLWGGAPPGSLDGPAAPAASQPSSSPQPASGSSR</sequence>
<feature type="region of interest" description="Disordered" evidence="1">
    <location>
        <begin position="219"/>
        <end position="250"/>
    </location>
</feature>
<reference evidence="2 3" key="1">
    <citation type="submission" date="2024-05" db="EMBL/GenBank/DDBJ databases">
        <title>Roseateles sp. 2.12 16S ribosomal RNA gene Genome sequencing and assembly.</title>
        <authorList>
            <person name="Woo H."/>
        </authorList>
    </citation>
    <scope>NUCLEOTIDE SEQUENCE [LARGE SCALE GENOMIC DNA]</scope>
    <source>
        <strain evidence="2 3">2.12</strain>
    </source>
</reference>